<dbReference type="Pfam" id="PF07394">
    <property type="entry name" value="DUF1501"/>
    <property type="match status" value="1"/>
</dbReference>
<proteinExistence type="predicted"/>
<accession>A0A382AUK6</accession>
<dbReference type="InterPro" id="IPR010869">
    <property type="entry name" value="DUF1501"/>
</dbReference>
<evidence type="ECO:0008006" key="2">
    <source>
        <dbReference type="Google" id="ProtNLM"/>
    </source>
</evidence>
<protein>
    <recommendedName>
        <fullName evidence="2">DUF1501 domain-containing protein</fullName>
    </recommendedName>
</protein>
<reference evidence="1" key="1">
    <citation type="submission" date="2018-05" db="EMBL/GenBank/DDBJ databases">
        <authorList>
            <person name="Lanie J.A."/>
            <person name="Ng W.-L."/>
            <person name="Kazmierczak K.M."/>
            <person name="Andrzejewski T.M."/>
            <person name="Davidsen T.M."/>
            <person name="Wayne K.J."/>
            <person name="Tettelin H."/>
            <person name="Glass J.I."/>
            <person name="Rusch D."/>
            <person name="Podicherti R."/>
            <person name="Tsui H.-C.T."/>
            <person name="Winkler M.E."/>
        </authorList>
    </citation>
    <scope>NUCLEOTIDE SEQUENCE</scope>
</reference>
<dbReference type="AlphaFoldDB" id="A0A382AUK6"/>
<name>A0A382AUK6_9ZZZZ</name>
<feature type="non-terminal residue" evidence="1">
    <location>
        <position position="150"/>
    </location>
</feature>
<gene>
    <name evidence="1" type="ORF">METZ01_LOCUS157973</name>
</gene>
<sequence length="150" mass="16503">MHDAKAKAVIMLFMEGGPSQVDTFDPKPKLNALHKTESKRTGTLEQGFKFFVGSPFKTRKVGQSGLDMSEYWKHLPEVADELCNYRGCMAESLNHPEALFHMNTGSRLGADPALGAWVNYGIGSVNQNLPGYVVMTELALPQGGSRNWSN</sequence>
<evidence type="ECO:0000313" key="1">
    <source>
        <dbReference type="EMBL" id="SVB05119.1"/>
    </source>
</evidence>
<dbReference type="EMBL" id="UINC01026876">
    <property type="protein sequence ID" value="SVB05119.1"/>
    <property type="molecule type" value="Genomic_DNA"/>
</dbReference>
<organism evidence="1">
    <name type="scientific">marine metagenome</name>
    <dbReference type="NCBI Taxonomy" id="408172"/>
    <lineage>
        <taxon>unclassified sequences</taxon>
        <taxon>metagenomes</taxon>
        <taxon>ecological metagenomes</taxon>
    </lineage>
</organism>